<accession>Q2M5M9</accession>
<proteinExistence type="predicted"/>
<protein>
    <submittedName>
        <fullName evidence="1">Uncharacterized protein</fullName>
    </submittedName>
</protein>
<organism evidence="1">
    <name type="scientific">Pseudomonas putida</name>
    <name type="common">Arthrobacter siderocapsulatus</name>
    <dbReference type="NCBI Taxonomy" id="303"/>
    <lineage>
        <taxon>Bacteria</taxon>
        <taxon>Pseudomonadati</taxon>
        <taxon>Pseudomonadota</taxon>
        <taxon>Gammaproteobacteria</taxon>
        <taxon>Pseudomonadales</taxon>
        <taxon>Pseudomonadaceae</taxon>
        <taxon>Pseudomonas</taxon>
    </lineage>
</organism>
<name>Q2M5M9_PSEPU</name>
<dbReference type="AlphaFoldDB" id="Q2M5M9"/>
<reference evidence="1" key="1">
    <citation type="journal article" date="2004" name="Environ. Microbiol.">
        <title>Physiological and molecular genetic evaluation of the dechlorination agent, pyridine-2,6-bis(monothiocarboxylic acid) (PDTC) as a secondary siderophore of Pseudomonas.</title>
        <authorList>
            <person name="Lewis T.A."/>
            <person name="Leach L."/>
            <person name="Morales S."/>
            <person name="Austin P.R."/>
            <person name="Hartwell H.J."/>
            <person name="Kaplan B."/>
            <person name="Forker C."/>
            <person name="Meyer J.M."/>
        </authorList>
    </citation>
    <scope>NUCLEOTIDE SEQUENCE</scope>
    <source>
        <strain evidence="1">DSM 3601</strain>
    </source>
</reference>
<sequence length="57" mass="6656">MLTWPCIMQIFNCLLHNGRNFNFKILPIHHPLLGTTKNFSTNFLQLTRHGESFLIEG</sequence>
<evidence type="ECO:0000313" key="1">
    <source>
        <dbReference type="EMBL" id="ABC68365.1"/>
    </source>
</evidence>
<dbReference type="EMBL" id="AY319946">
    <property type="protein sequence ID" value="ABC68365.1"/>
    <property type="molecule type" value="Genomic_DNA"/>
</dbReference>
<reference evidence="1" key="2">
    <citation type="submission" date="2005-12" db="EMBL/GenBank/DDBJ databases">
        <authorList>
            <person name="Leach L."/>
            <person name="Austin P.R."/>
            <person name="Lewis T.A."/>
        </authorList>
    </citation>
    <scope>NUCLEOTIDE SEQUENCE</scope>
    <source>
        <strain evidence="1">DSM 3601</strain>
    </source>
</reference>